<reference evidence="2 3" key="1">
    <citation type="submission" date="2020-02" db="EMBL/GenBank/DDBJ databases">
        <authorList>
            <person name="Ferguson B K."/>
        </authorList>
    </citation>
    <scope>NUCLEOTIDE SEQUENCE [LARGE SCALE GENOMIC DNA]</scope>
</reference>
<dbReference type="AlphaFoldDB" id="A0A6H5IQF9"/>
<evidence type="ECO:0000313" key="2">
    <source>
        <dbReference type="EMBL" id="CAB0039060.1"/>
    </source>
</evidence>
<dbReference type="Proteomes" id="UP000479190">
    <property type="component" value="Unassembled WGS sequence"/>
</dbReference>
<feature type="region of interest" description="Disordered" evidence="1">
    <location>
        <begin position="1"/>
        <end position="30"/>
    </location>
</feature>
<organism evidence="2 3">
    <name type="scientific">Trichogramma brassicae</name>
    <dbReference type="NCBI Taxonomy" id="86971"/>
    <lineage>
        <taxon>Eukaryota</taxon>
        <taxon>Metazoa</taxon>
        <taxon>Ecdysozoa</taxon>
        <taxon>Arthropoda</taxon>
        <taxon>Hexapoda</taxon>
        <taxon>Insecta</taxon>
        <taxon>Pterygota</taxon>
        <taxon>Neoptera</taxon>
        <taxon>Endopterygota</taxon>
        <taxon>Hymenoptera</taxon>
        <taxon>Apocrita</taxon>
        <taxon>Proctotrupomorpha</taxon>
        <taxon>Chalcidoidea</taxon>
        <taxon>Trichogrammatidae</taxon>
        <taxon>Trichogramma</taxon>
    </lineage>
</organism>
<feature type="compositionally biased region" description="Basic and acidic residues" evidence="1">
    <location>
        <begin position="15"/>
        <end position="30"/>
    </location>
</feature>
<keyword evidence="3" id="KW-1185">Reference proteome</keyword>
<accession>A0A6H5IQF9</accession>
<evidence type="ECO:0000256" key="1">
    <source>
        <dbReference type="SAM" id="MobiDB-lite"/>
    </source>
</evidence>
<proteinExistence type="predicted"/>
<name>A0A6H5IQF9_9HYME</name>
<dbReference type="EMBL" id="CADCXV010000935">
    <property type="protein sequence ID" value="CAB0039060.1"/>
    <property type="molecule type" value="Genomic_DNA"/>
</dbReference>
<gene>
    <name evidence="2" type="ORF">TBRA_LOCUS10820</name>
</gene>
<sequence length="166" mass="19406">MSQRTSETRGKRRNKKDDSPTKLDTPSSDREIPRRYSARIVLQDIYSHIIVYQSVRIFDVQLLPCIACEPSWSISNAEKKFKVRKCAVLHGCERYRKERKLRLRTFPTFSAFLPGSYDPPRTDPYISTRMRAFSTNCACTIQAWRGKAQGRDRYDTSNPTCAIRYR</sequence>
<evidence type="ECO:0000313" key="3">
    <source>
        <dbReference type="Proteomes" id="UP000479190"/>
    </source>
</evidence>
<protein>
    <submittedName>
        <fullName evidence="2">Uncharacterized protein</fullName>
    </submittedName>
</protein>